<evidence type="ECO:0000313" key="1">
    <source>
        <dbReference type="EMBL" id="PCE41519.1"/>
    </source>
</evidence>
<reference evidence="1 2" key="1">
    <citation type="submission" date="2017-09" db="EMBL/GenBank/DDBJ databases">
        <title>The Catabolism of 3,6-Dichlorosalicylic acid is Initiated by the Cytochrome P450 Monooxygenase DsmABC in Rhizorhabdus dicambivorans Ndbn-20.</title>
        <authorList>
            <person name="Na L."/>
        </authorList>
    </citation>
    <scope>NUCLEOTIDE SEQUENCE [LARGE SCALE GENOMIC DNA]</scope>
    <source>
        <strain evidence="1 2">Ndbn-20m</strain>
    </source>
</reference>
<dbReference type="PANTHER" id="PTHR36451:SF1">
    <property type="entry name" value="OMEGA-HYDROXY-BETA-DIHYDROMENAQUINONE-9 SULFOTRANSFERASE STF3"/>
    <property type="match status" value="1"/>
</dbReference>
<dbReference type="SUPFAM" id="SSF52540">
    <property type="entry name" value="P-loop containing nucleoside triphosphate hydrolases"/>
    <property type="match status" value="1"/>
</dbReference>
<dbReference type="RefSeq" id="WP_066963907.1">
    <property type="nucleotide sequence ID" value="NZ_CP023449.1"/>
</dbReference>
<dbReference type="GO" id="GO:0016740">
    <property type="term" value="F:transferase activity"/>
    <property type="evidence" value="ECO:0007669"/>
    <property type="project" value="UniProtKB-KW"/>
</dbReference>
<organism evidence="1 2">
    <name type="scientific">Rhizorhabdus dicambivorans</name>
    <dbReference type="NCBI Taxonomy" id="1850238"/>
    <lineage>
        <taxon>Bacteria</taxon>
        <taxon>Pseudomonadati</taxon>
        <taxon>Pseudomonadota</taxon>
        <taxon>Alphaproteobacteria</taxon>
        <taxon>Sphingomonadales</taxon>
        <taxon>Sphingomonadaceae</taxon>
        <taxon>Rhizorhabdus</taxon>
    </lineage>
</organism>
<dbReference type="OrthoDB" id="9777890at2"/>
<dbReference type="Proteomes" id="UP000218934">
    <property type="component" value="Unassembled WGS sequence"/>
</dbReference>
<name>A0A2A4FTP8_9SPHN</name>
<dbReference type="InterPro" id="IPR027417">
    <property type="entry name" value="P-loop_NTPase"/>
</dbReference>
<dbReference type="PANTHER" id="PTHR36451">
    <property type="entry name" value="PAPS-DEPENDENT SULFOTRANSFERASE STF3"/>
    <property type="match status" value="1"/>
</dbReference>
<evidence type="ECO:0000313" key="2">
    <source>
        <dbReference type="Proteomes" id="UP000218934"/>
    </source>
</evidence>
<protein>
    <submittedName>
        <fullName evidence="1">Sulfotransferase</fullName>
    </submittedName>
</protein>
<keyword evidence="2" id="KW-1185">Reference proteome</keyword>
<accession>A0A2A4FTP8</accession>
<comment type="caution">
    <text evidence="1">The sequence shown here is derived from an EMBL/GenBank/DDBJ whole genome shotgun (WGS) entry which is preliminary data.</text>
</comment>
<gene>
    <name evidence="1" type="ORF">COO09_14605</name>
</gene>
<dbReference type="Gene3D" id="3.40.50.300">
    <property type="entry name" value="P-loop containing nucleotide triphosphate hydrolases"/>
    <property type="match status" value="1"/>
</dbReference>
<dbReference type="InterPro" id="IPR052736">
    <property type="entry name" value="Stf3_sulfotransferase"/>
</dbReference>
<sequence length="379" mass="42810">MSGFDPTNADALHEEAIMRTGLADFGDGDYREGLGVLIEAVRSSPRRDRIAPRFGAMAINLLASRLSSQAGWNAHPEVLIDPVPAPLIITGLPRSGTTILHFLMSVDPQFQWTPRWVGEAPLVRPPREEWESHPQYRQVHDRLEATFAANPGLRAAHDMGAALADECITVMGQSFMTNAFNSTLPLPDYRRWWYEADEEPSYRRYKDNLRLMGARERDRTWLLKNPSHTYGFDAMLRVFPDARVVVLHRNPVETIASGASLIWRNGQLFDKAETGPIRLDIFARAVERMQAAREAHPQADVLDIQYRDLIADKLGTVRRIYAHFGLVLSPEAEAAMREFIGDNPQGKHGRHDYSSGEFGITDDQVRARFADYIARHDLA</sequence>
<keyword evidence="1" id="KW-0808">Transferase</keyword>
<dbReference type="EMBL" id="NWUF01000014">
    <property type="protein sequence ID" value="PCE41519.1"/>
    <property type="molecule type" value="Genomic_DNA"/>
</dbReference>
<dbReference type="AlphaFoldDB" id="A0A2A4FTP8"/>
<proteinExistence type="predicted"/>
<dbReference type="Pfam" id="PF13469">
    <property type="entry name" value="Sulfotransfer_3"/>
    <property type="match status" value="1"/>
</dbReference>
<dbReference type="KEGG" id="rdi:CMV14_05500"/>